<feature type="region of interest" description="Disordered" evidence="1">
    <location>
        <begin position="427"/>
        <end position="454"/>
    </location>
</feature>
<evidence type="ECO:0000313" key="3">
    <source>
        <dbReference type="Proteomes" id="UP000007799"/>
    </source>
</evidence>
<protein>
    <submittedName>
        <fullName evidence="2">Uncharacterized protein</fullName>
    </submittedName>
</protein>
<dbReference type="InParanoid" id="F2TVE4"/>
<feature type="compositionally biased region" description="Low complexity" evidence="1">
    <location>
        <begin position="430"/>
        <end position="453"/>
    </location>
</feature>
<sequence>MNEGSAAEQVGAVASVVLVRESIRGVSTTLNRTNFHHSCMQYAGCNINNCLAGVLLNSELTHPTQQQTLQTLPDTVLSLQAALRVLDGVDAAAITSTRLGMYLTAYVYCRRREWNVFALGLASHRTTLGGGSSGGRSRAPHRLHVHVNMHAPVVVDHRAGAQVNRRLCSLQHRALVRFISDAIQRRAGAVPDRVGATVGVAAGGGGGTVGGAVGGGGNCGATTGGGDVYVEVSLSVSVADPEHATVSTVDCAAVSVHGDAGKEGSFGVAGGDVMSGKQSDEQGDARSGGSRSNNDNSSRNTTTTTNNNNTINNNNDDSGGSASASGLLPARFLVLLEDLLKCGLRRACRDVLVQHATSLVQHPALLAGAALLATFASLHPHVYAKRWRGLAGLVHTCASSEHTGVYGREMAQGRKLYHDRKPLDHTQLDSITNTSTNNNNNNNSNHDSSNRSSVHPGHDLDVVWVTHKVVDGYALRTLCHFPDAFPCHDEAWLHLCQELLQATDKRRKQQRQQEERQEEGRGLGDGAEAVAATATPTLQGGLQGGGGKHSPRAKNAASDAGHAKGNPFALLLLPDE</sequence>
<organism evidence="3">
    <name type="scientific">Salpingoeca rosetta (strain ATCC 50818 / BSB-021)</name>
    <dbReference type="NCBI Taxonomy" id="946362"/>
    <lineage>
        <taxon>Eukaryota</taxon>
        <taxon>Choanoflagellata</taxon>
        <taxon>Craspedida</taxon>
        <taxon>Salpingoecidae</taxon>
        <taxon>Salpingoeca</taxon>
    </lineage>
</organism>
<feature type="region of interest" description="Disordered" evidence="1">
    <location>
        <begin position="265"/>
        <end position="322"/>
    </location>
</feature>
<dbReference type="EMBL" id="GL832955">
    <property type="protein sequence ID" value="EGD72040.1"/>
    <property type="molecule type" value="Genomic_DNA"/>
</dbReference>
<dbReference type="Proteomes" id="UP000007799">
    <property type="component" value="Unassembled WGS sequence"/>
</dbReference>
<dbReference type="KEGG" id="sre:PTSG_11529"/>
<dbReference type="AlphaFoldDB" id="F2TVE4"/>
<accession>F2TVE4</accession>
<feature type="compositionally biased region" description="Basic and acidic residues" evidence="1">
    <location>
        <begin position="511"/>
        <end position="522"/>
    </location>
</feature>
<dbReference type="RefSeq" id="XP_004998612.1">
    <property type="nucleotide sequence ID" value="XM_004998555.1"/>
</dbReference>
<dbReference type="GeneID" id="16067765"/>
<name>F2TVE4_SALR5</name>
<proteinExistence type="predicted"/>
<evidence type="ECO:0000256" key="1">
    <source>
        <dbReference type="SAM" id="MobiDB-lite"/>
    </source>
</evidence>
<gene>
    <name evidence="2" type="ORF">PTSG_11529</name>
</gene>
<feature type="compositionally biased region" description="Low complexity" evidence="1">
    <location>
        <begin position="285"/>
        <end position="322"/>
    </location>
</feature>
<keyword evidence="3" id="KW-1185">Reference proteome</keyword>
<evidence type="ECO:0000313" key="2">
    <source>
        <dbReference type="EMBL" id="EGD72040.1"/>
    </source>
</evidence>
<reference evidence="2" key="1">
    <citation type="submission" date="2009-08" db="EMBL/GenBank/DDBJ databases">
        <title>Annotation of Salpingoeca rosetta.</title>
        <authorList>
            <consortium name="The Broad Institute Genome Sequencing Platform"/>
            <person name="Russ C."/>
            <person name="Cuomo C."/>
            <person name="Burger G."/>
            <person name="Gray M.W."/>
            <person name="Holland P.W.H."/>
            <person name="King N."/>
            <person name="Lang F.B.F."/>
            <person name="Roger A.J."/>
            <person name="Ruiz-Trillo I."/>
            <person name="Young S.K."/>
            <person name="Zeng Q."/>
            <person name="Gargeya S."/>
            <person name="Alvarado L."/>
            <person name="Berlin A."/>
            <person name="Chapman S.B."/>
            <person name="Chen Z."/>
            <person name="Freedman E."/>
            <person name="Gellesch M."/>
            <person name="Goldberg J."/>
            <person name="Griggs A."/>
            <person name="Gujja S."/>
            <person name="Heilman E."/>
            <person name="Heiman D."/>
            <person name="Howarth C."/>
            <person name="Mehta T."/>
            <person name="Neiman D."/>
            <person name="Pearson M."/>
            <person name="Roberts A."/>
            <person name="Saif S."/>
            <person name="Shea T."/>
            <person name="Shenoy N."/>
            <person name="Sisk P."/>
            <person name="Stolte C."/>
            <person name="Sykes S."/>
            <person name="White J."/>
            <person name="Yandava C."/>
            <person name="Haas B."/>
            <person name="Nusbaum C."/>
            <person name="Birren B."/>
        </authorList>
    </citation>
    <scope>NUCLEOTIDE SEQUENCE [LARGE SCALE GENOMIC DNA]</scope>
    <source>
        <strain evidence="2">ATCC 50818</strain>
    </source>
</reference>
<feature type="region of interest" description="Disordered" evidence="1">
    <location>
        <begin position="507"/>
        <end position="576"/>
    </location>
</feature>